<feature type="domain" description="Transposase IS110-like N-terminal" evidence="1">
    <location>
        <begin position="8"/>
        <end position="170"/>
    </location>
</feature>
<dbReference type="InterPro" id="IPR002525">
    <property type="entry name" value="Transp_IS110-like_N"/>
</dbReference>
<dbReference type="RefSeq" id="WP_261237137.1">
    <property type="nucleotide sequence ID" value="NZ_JAMXFA010000046.1"/>
</dbReference>
<dbReference type="Pfam" id="PF01548">
    <property type="entry name" value="DEDD_Tnp_IS110"/>
    <property type="match status" value="1"/>
</dbReference>
<dbReference type="InterPro" id="IPR047650">
    <property type="entry name" value="Transpos_IS110"/>
</dbReference>
<evidence type="ECO:0000259" key="1">
    <source>
        <dbReference type="Pfam" id="PF01548"/>
    </source>
</evidence>
<evidence type="ECO:0000313" key="3">
    <source>
        <dbReference type="Proteomes" id="UP001525961"/>
    </source>
</evidence>
<gene>
    <name evidence="2" type="ORF">NG792_24385</name>
</gene>
<dbReference type="Proteomes" id="UP001525961">
    <property type="component" value="Unassembled WGS sequence"/>
</dbReference>
<name>A0ABT2NDW3_9CYAN</name>
<dbReference type="PANTHER" id="PTHR33055:SF17">
    <property type="entry name" value="THIRD ORF IN TRANSPOSON ISC1491"/>
    <property type="match status" value="1"/>
</dbReference>
<accession>A0ABT2NDW3</accession>
<dbReference type="PANTHER" id="PTHR33055">
    <property type="entry name" value="TRANSPOSASE FOR INSERTION SEQUENCE ELEMENT IS1111A"/>
    <property type="match status" value="1"/>
</dbReference>
<dbReference type="EMBL" id="JAMXFA010000046">
    <property type="protein sequence ID" value="MCT7980868.1"/>
    <property type="molecule type" value="Genomic_DNA"/>
</dbReference>
<sequence length="463" mass="52902">MESKSVVIGLDVSKDNVVACPLTEAPYNLKLYFKENSKSFPRLYSNRDGIKELLALNPDAVVMEPTGVHYSWIWAHVLKSHGVKILWVGHSEVASFRKSKKLPDKNDAADALALAAYALGFWNYPEAFLGYEHENFIVPMRDGCHQLQSLNRIQSPIINRLRQQLAREFPEAALKDSQRAIDGQVPLWCFLAGRERNLKTNHRYYEKLYEISIAPTYGIEISEYSRNLARQLCQLTDWEIQIEEKLGALLRQPELRVYNRVMEELGMGMRTRCWVISHIFPIERFMGSGDYRNWRARFKQRLGYGGIEHSSGDKESTQKSGSKISRQMLYLWIVTTIAPVKARPDTEISKQLAEFYDTRTRQYNDNPEIYHSRLLEKQKQDAIATLKTQLGPLLSPAILSQLEQSLNLTLDLPALLGTDGKATAPVKKGEAKKRFGKLICSQTAAKGVELLFNELMKELHPKS</sequence>
<proteinExistence type="predicted"/>
<comment type="caution">
    <text evidence="2">The sequence shown here is derived from an EMBL/GenBank/DDBJ whole genome shotgun (WGS) entry which is preliminary data.</text>
</comment>
<reference evidence="2 3" key="1">
    <citation type="journal article" date="2022" name="Front. Microbiol.">
        <title>High genomic differentiation and limited gene flow indicate recent cryptic speciation within the genus Laspinema (cyanobacteria).</title>
        <authorList>
            <person name="Stanojkovic A."/>
            <person name="Skoupy S."/>
            <person name="Skaloud P."/>
            <person name="Dvorak P."/>
        </authorList>
    </citation>
    <scope>NUCLEOTIDE SEQUENCE [LARGE SCALE GENOMIC DNA]</scope>
    <source>
        <strain evidence="2 3">D3b</strain>
    </source>
</reference>
<keyword evidence="3" id="KW-1185">Reference proteome</keyword>
<evidence type="ECO:0000313" key="2">
    <source>
        <dbReference type="EMBL" id="MCT7980868.1"/>
    </source>
</evidence>
<protein>
    <submittedName>
        <fullName evidence="2">Transposase</fullName>
    </submittedName>
</protein>
<organism evidence="2 3">
    <name type="scientific">Laspinema olomoucense D3b</name>
    <dbReference type="NCBI Taxonomy" id="2953688"/>
    <lineage>
        <taxon>Bacteria</taxon>
        <taxon>Bacillati</taxon>
        <taxon>Cyanobacteriota</taxon>
        <taxon>Cyanophyceae</taxon>
        <taxon>Oscillatoriophycideae</taxon>
        <taxon>Oscillatoriales</taxon>
        <taxon>Laspinemataceae</taxon>
        <taxon>Laspinema</taxon>
        <taxon>Laspinema olomoucense</taxon>
    </lineage>
</organism>